<gene>
    <name evidence="4" type="primary">LOC101848717</name>
</gene>
<evidence type="ECO:0000313" key="4">
    <source>
        <dbReference type="RefSeq" id="XP_012946184.1"/>
    </source>
</evidence>
<feature type="compositionally biased region" description="Basic and acidic residues" evidence="1">
    <location>
        <begin position="243"/>
        <end position="252"/>
    </location>
</feature>
<dbReference type="SUPFAM" id="SSF48371">
    <property type="entry name" value="ARM repeat"/>
    <property type="match status" value="1"/>
</dbReference>
<feature type="compositionally biased region" description="Basic and acidic residues" evidence="1">
    <location>
        <begin position="165"/>
        <end position="177"/>
    </location>
</feature>
<reference evidence="4" key="1">
    <citation type="submission" date="2025-08" db="UniProtKB">
        <authorList>
            <consortium name="RefSeq"/>
        </authorList>
    </citation>
    <scope>IDENTIFICATION</scope>
</reference>
<feature type="compositionally biased region" description="Basic and acidic residues" evidence="1">
    <location>
        <begin position="133"/>
        <end position="154"/>
    </location>
</feature>
<protein>
    <submittedName>
        <fullName evidence="4">Uncharacterized protein LOC101848717</fullName>
    </submittedName>
</protein>
<keyword evidence="2" id="KW-0812">Transmembrane</keyword>
<proteinExistence type="predicted"/>
<feature type="transmembrane region" description="Helical" evidence="2">
    <location>
        <begin position="469"/>
        <end position="493"/>
    </location>
</feature>
<evidence type="ECO:0000256" key="1">
    <source>
        <dbReference type="SAM" id="MobiDB-lite"/>
    </source>
</evidence>
<feature type="region of interest" description="Disordered" evidence="1">
    <location>
        <begin position="99"/>
        <end position="274"/>
    </location>
</feature>
<feature type="compositionally biased region" description="Basic and acidic residues" evidence="1">
    <location>
        <begin position="204"/>
        <end position="218"/>
    </location>
</feature>
<keyword evidence="3" id="KW-1185">Reference proteome</keyword>
<feature type="transmembrane region" description="Helical" evidence="2">
    <location>
        <begin position="7"/>
        <end position="27"/>
    </location>
</feature>
<keyword evidence="2" id="KW-1133">Transmembrane helix</keyword>
<dbReference type="GeneID" id="101848717"/>
<feature type="compositionally biased region" description="Gly residues" evidence="1">
    <location>
        <begin position="99"/>
        <end position="109"/>
    </location>
</feature>
<feature type="region of interest" description="Disordered" evidence="1">
    <location>
        <begin position="511"/>
        <end position="565"/>
    </location>
</feature>
<feature type="transmembrane region" description="Helical" evidence="2">
    <location>
        <begin position="435"/>
        <end position="457"/>
    </location>
</feature>
<accession>A0ABM1AEK2</accession>
<feature type="region of interest" description="Disordered" evidence="1">
    <location>
        <begin position="314"/>
        <end position="347"/>
    </location>
</feature>
<feature type="compositionally biased region" description="Acidic residues" evidence="1">
    <location>
        <begin position="523"/>
        <end position="565"/>
    </location>
</feature>
<sequence>MHGLKIAGYVIVAGYALSAALQIYLLFHAMNLAYISWDRKCNPPSTSEPGGPLMLHVYGPYGRLATAPRPTHHNGLTFSCSVANVTSLDGLAGATLGGGGEGQVGGQSGGHSDLSPLDTQLYDLPRGSPVHTELYDDLPRESTTNRELYDDLLRESTTNTELYDDLLRDPTTNRELTDDPQETPVDRDTQTPTTSGPTDPLHPPNDRAAQDKVREVSHTDVSPSRILLSSRDRYKPPQHHRRPTGDRSKADDSNPDPSPSQPPAEKTDLGSLDPDTVQSICADVENLSYVYAFSESNDSVSFICCKALFRHAHSDTHDGHPSTSDHPMTSDVGSHGRLPTDTSRGQELRPPAALSVLLTSRETGGAHGELQLTLDSDLVPPGDVMPPGREDCRYKVAEDNVYPLSIIAQVVAILGIIMCALCVHALLSGETYMPCVLAVFTVVTAVCGLLSAAGFAKSSLGMFLWSWQFYVYVIDYFFVLFAAIPVLLCNLLVRAAIARYQRPQFTEEAPVVHRRDLKPDHEDGTDDEEDDETDDDETDDDDDDDSDDDDSDDEDSDDDDSDDDS</sequence>
<dbReference type="Proteomes" id="UP000694888">
    <property type="component" value="Unplaced"/>
</dbReference>
<organism evidence="3 4">
    <name type="scientific">Aplysia californica</name>
    <name type="common">California sea hare</name>
    <dbReference type="NCBI Taxonomy" id="6500"/>
    <lineage>
        <taxon>Eukaryota</taxon>
        <taxon>Metazoa</taxon>
        <taxon>Spiralia</taxon>
        <taxon>Lophotrochozoa</taxon>
        <taxon>Mollusca</taxon>
        <taxon>Gastropoda</taxon>
        <taxon>Heterobranchia</taxon>
        <taxon>Euthyneura</taxon>
        <taxon>Tectipleura</taxon>
        <taxon>Aplysiida</taxon>
        <taxon>Aplysioidea</taxon>
        <taxon>Aplysiidae</taxon>
        <taxon>Aplysia</taxon>
    </lineage>
</organism>
<feature type="transmembrane region" description="Helical" evidence="2">
    <location>
        <begin position="401"/>
        <end position="423"/>
    </location>
</feature>
<evidence type="ECO:0000256" key="2">
    <source>
        <dbReference type="SAM" id="Phobius"/>
    </source>
</evidence>
<name>A0ABM1AEK2_APLCA</name>
<dbReference type="InterPro" id="IPR016024">
    <property type="entry name" value="ARM-type_fold"/>
</dbReference>
<evidence type="ECO:0000313" key="3">
    <source>
        <dbReference type="Proteomes" id="UP000694888"/>
    </source>
</evidence>
<keyword evidence="2" id="KW-0472">Membrane</keyword>
<feature type="non-terminal residue" evidence="4">
    <location>
        <position position="565"/>
    </location>
</feature>
<feature type="compositionally biased region" description="Basic and acidic residues" evidence="1">
    <location>
        <begin position="511"/>
        <end position="522"/>
    </location>
</feature>
<dbReference type="RefSeq" id="XP_012946184.1">
    <property type="nucleotide sequence ID" value="XM_013090730.1"/>
</dbReference>